<dbReference type="Pfam" id="PF10161">
    <property type="entry name" value="DDDD"/>
    <property type="match status" value="1"/>
</dbReference>
<protein>
    <recommendedName>
        <fullName evidence="1">Essential MCU regulator, mitochondrial</fullName>
    </recommendedName>
    <alternativeName>
        <fullName evidence="1">Single-pass membrane protein with aspartate-rich tail 1, mitochondrial</fullName>
    </alternativeName>
</protein>
<dbReference type="GO" id="GO:0051560">
    <property type="term" value="P:mitochondrial calcium ion homeostasis"/>
    <property type="evidence" value="ECO:0007669"/>
    <property type="project" value="UniProtKB-UniRule"/>
</dbReference>
<dbReference type="AlphaFoldDB" id="A0A6J2TXD4"/>
<keyword evidence="1" id="KW-0813">Transport</keyword>
<keyword evidence="1" id="KW-0496">Mitochondrion</keyword>
<dbReference type="InterPro" id="IPR018782">
    <property type="entry name" value="MCU_reg"/>
</dbReference>
<comment type="subcellular location">
    <subcellularLocation>
        <location evidence="1">Mitochondrion inner membrane</location>
        <topology evidence="1">Single-pass membrane protein</topology>
    </subcellularLocation>
</comment>
<comment type="similarity">
    <text evidence="1">Belongs to the SMDT1/EMRE family.</text>
</comment>
<dbReference type="GO" id="GO:1990246">
    <property type="term" value="C:uniplex complex"/>
    <property type="evidence" value="ECO:0007669"/>
    <property type="project" value="UniProtKB-UniRule"/>
</dbReference>
<keyword evidence="1" id="KW-1133">Transmembrane helix</keyword>
<accession>A0A6J2TXD4</accession>
<name>A0A6J2TXD4_DROLE</name>
<gene>
    <name evidence="3" type="primary">LOC115629044</name>
</gene>
<comment type="function">
    <text evidence="1">Essential regulatory subunit of the mitochondrial calcium uniporter complex (uniplex), a complex that mediates calcium uptake into mitochondria.</text>
</comment>
<comment type="subunit">
    <text evidence="1">Component of the uniplex complex. Interacts (via the transmembrane region) with MCU (via the first transmembrane region); the interaction is direct.</text>
</comment>
<keyword evidence="1" id="KW-0999">Mitochondrion inner membrane</keyword>
<dbReference type="Proteomes" id="UP000504634">
    <property type="component" value="Unplaced"/>
</dbReference>
<organism evidence="2 3">
    <name type="scientific">Drosophila lebanonensis</name>
    <name type="common">Fruit fly</name>
    <name type="synonym">Scaptodrosophila lebanonensis</name>
    <dbReference type="NCBI Taxonomy" id="7225"/>
    <lineage>
        <taxon>Eukaryota</taxon>
        <taxon>Metazoa</taxon>
        <taxon>Ecdysozoa</taxon>
        <taxon>Arthropoda</taxon>
        <taxon>Hexapoda</taxon>
        <taxon>Insecta</taxon>
        <taxon>Pterygota</taxon>
        <taxon>Neoptera</taxon>
        <taxon>Endopterygota</taxon>
        <taxon>Diptera</taxon>
        <taxon>Brachycera</taxon>
        <taxon>Muscomorpha</taxon>
        <taxon>Ephydroidea</taxon>
        <taxon>Drosophilidae</taxon>
        <taxon>Scaptodrosophila</taxon>
    </lineage>
</organism>
<keyword evidence="1" id="KW-0106">Calcium</keyword>
<evidence type="ECO:0000313" key="3">
    <source>
        <dbReference type="RefSeq" id="XP_030381206.1"/>
    </source>
</evidence>
<dbReference type="GO" id="GO:0036444">
    <property type="term" value="P:calcium import into the mitochondrion"/>
    <property type="evidence" value="ECO:0007669"/>
    <property type="project" value="UniProtKB-UniRule"/>
</dbReference>
<proteinExistence type="inferred from homology"/>
<dbReference type="GeneID" id="115629044"/>
<keyword evidence="1" id="KW-0406">Ion transport</keyword>
<evidence type="ECO:0000256" key="1">
    <source>
        <dbReference type="RuleBase" id="RU369077"/>
    </source>
</evidence>
<sequence>MIKYITKYINLYRNRTYQLPRHLKGSYKRIGPLKKKPSRDENSTLGLFVTVVPGMILGGYLAKALAYLLELSEIFQPEDPDDFDDDDN</sequence>
<dbReference type="RefSeq" id="XP_030381206.1">
    <property type="nucleotide sequence ID" value="XM_030525346.1"/>
</dbReference>
<keyword evidence="1" id="KW-0472">Membrane</keyword>
<reference evidence="3" key="1">
    <citation type="submission" date="2025-08" db="UniProtKB">
        <authorList>
            <consortium name="RefSeq"/>
        </authorList>
    </citation>
    <scope>IDENTIFICATION</scope>
    <source>
        <strain evidence="3">11010-0011.00</strain>
        <tissue evidence="3">Whole body</tissue>
    </source>
</reference>
<keyword evidence="2" id="KW-1185">Reference proteome</keyword>
<keyword evidence="1" id="KW-0109">Calcium transport</keyword>
<keyword evidence="1" id="KW-0809">Transit peptide</keyword>
<evidence type="ECO:0000313" key="2">
    <source>
        <dbReference type="Proteomes" id="UP000504634"/>
    </source>
</evidence>
<keyword evidence="1" id="KW-0812">Transmembrane</keyword>
<feature type="transmembrane region" description="Helical" evidence="1">
    <location>
        <begin position="44"/>
        <end position="62"/>
    </location>
</feature>